<feature type="transmembrane region" description="Helical" evidence="1">
    <location>
        <begin position="44"/>
        <end position="65"/>
    </location>
</feature>
<reference evidence="2" key="1">
    <citation type="submission" date="2018-05" db="EMBL/GenBank/DDBJ databases">
        <authorList>
            <person name="Lanie J.A."/>
            <person name="Ng W.-L."/>
            <person name="Kazmierczak K.M."/>
            <person name="Andrzejewski T.M."/>
            <person name="Davidsen T.M."/>
            <person name="Wayne K.J."/>
            <person name="Tettelin H."/>
            <person name="Glass J.I."/>
            <person name="Rusch D."/>
            <person name="Podicherti R."/>
            <person name="Tsui H.-C.T."/>
            <person name="Winkler M.E."/>
        </authorList>
    </citation>
    <scope>NUCLEOTIDE SEQUENCE</scope>
</reference>
<organism evidence="2">
    <name type="scientific">marine metagenome</name>
    <dbReference type="NCBI Taxonomy" id="408172"/>
    <lineage>
        <taxon>unclassified sequences</taxon>
        <taxon>metagenomes</taxon>
        <taxon>ecological metagenomes</taxon>
    </lineage>
</organism>
<evidence type="ECO:0000256" key="1">
    <source>
        <dbReference type="SAM" id="Phobius"/>
    </source>
</evidence>
<sequence>MTSMNEEQKELNEEKLLRLKTLSHKLDEAITIPGTERKIGIDPIIGLIPGVGDFVGGILSLYIMHAGIAMGASRKDIIRMFGNVALEFIIGCIPIVGDVFDATWKSNQRNVELIENSVMSEEKNTLFGYVLIGALIKILATVIVLAFMLLA</sequence>
<dbReference type="AlphaFoldDB" id="A0A382W3E6"/>
<proteinExistence type="predicted"/>
<accession>A0A382W3E6</accession>
<dbReference type="EMBL" id="UINC01156700">
    <property type="protein sequence ID" value="SVD53269.1"/>
    <property type="molecule type" value="Genomic_DNA"/>
</dbReference>
<name>A0A382W3E6_9ZZZZ</name>
<dbReference type="PANTHER" id="PTHR35519">
    <property type="entry name" value="MEMBRANE PROTEINS"/>
    <property type="match status" value="1"/>
</dbReference>
<dbReference type="InterPro" id="IPR025187">
    <property type="entry name" value="DUF4112"/>
</dbReference>
<feature type="transmembrane region" description="Helical" evidence="1">
    <location>
        <begin position="77"/>
        <end position="97"/>
    </location>
</feature>
<keyword evidence="1" id="KW-1133">Transmembrane helix</keyword>
<feature type="transmembrane region" description="Helical" evidence="1">
    <location>
        <begin position="126"/>
        <end position="150"/>
    </location>
</feature>
<dbReference type="Pfam" id="PF13430">
    <property type="entry name" value="DUF4112"/>
    <property type="match status" value="1"/>
</dbReference>
<keyword evidence="1" id="KW-0812">Transmembrane</keyword>
<dbReference type="PANTHER" id="PTHR35519:SF2">
    <property type="entry name" value="PH DOMAIN PROTEIN"/>
    <property type="match status" value="1"/>
</dbReference>
<protein>
    <recommendedName>
        <fullName evidence="3">DUF4112 domain-containing protein</fullName>
    </recommendedName>
</protein>
<evidence type="ECO:0008006" key="3">
    <source>
        <dbReference type="Google" id="ProtNLM"/>
    </source>
</evidence>
<gene>
    <name evidence="2" type="ORF">METZ01_LOCUS406123</name>
</gene>
<evidence type="ECO:0000313" key="2">
    <source>
        <dbReference type="EMBL" id="SVD53269.1"/>
    </source>
</evidence>
<keyword evidence="1" id="KW-0472">Membrane</keyword>